<organism evidence="1 2">
    <name type="scientific">Pseudonocardia alni</name>
    <name type="common">Amycolata alni</name>
    <dbReference type="NCBI Taxonomy" id="33907"/>
    <lineage>
        <taxon>Bacteria</taxon>
        <taxon>Bacillati</taxon>
        <taxon>Actinomycetota</taxon>
        <taxon>Actinomycetes</taxon>
        <taxon>Pseudonocardiales</taxon>
        <taxon>Pseudonocardiaceae</taxon>
        <taxon>Pseudonocardia</taxon>
    </lineage>
</organism>
<keyword evidence="2" id="KW-1185">Reference proteome</keyword>
<accession>A0A852WIK3</accession>
<protein>
    <recommendedName>
        <fullName evidence="3">2-phosphosulfolactate phosphatase</fullName>
    </recommendedName>
</protein>
<dbReference type="GO" id="GO:0050532">
    <property type="term" value="F:2-phosphosulfolactate phosphatase activity"/>
    <property type="evidence" value="ECO:0007669"/>
    <property type="project" value="InterPro"/>
</dbReference>
<dbReference type="Gene3D" id="3.90.1560.10">
    <property type="entry name" value="ComB-like"/>
    <property type="match status" value="1"/>
</dbReference>
<evidence type="ECO:0000313" key="1">
    <source>
        <dbReference type="EMBL" id="NYG05386.1"/>
    </source>
</evidence>
<evidence type="ECO:0008006" key="3">
    <source>
        <dbReference type="Google" id="ProtNLM"/>
    </source>
</evidence>
<dbReference type="InterPro" id="IPR036702">
    <property type="entry name" value="ComB-like_sf"/>
</dbReference>
<evidence type="ECO:0000313" key="2">
    <source>
        <dbReference type="Proteomes" id="UP000549695"/>
    </source>
</evidence>
<sequence>MVSSAGLRSRVTQVEQRIHGLVAVRPARRHDDSDPGARPIALRGSLVQIWSGLLVTRESDPVQGGTATGQRERGRSVVLGRVHPGPAQLVSRVVDELGQERPLDAPVALPEPICTEKTVFAGATRSRASWTSLRVTVIIRCIADRSTVHRVISGSAAHGQSAYSLRMEWGLAGAAAVVSDCDIAVVVDVLSFTTTLTVAADRGVVVYPLPWRKDSAVTFAAARAATLAVGRSEARAGQVSLSPASIRNAQSLERLVLPSPNGSSISFELARSQADVLGCSLHNRAAVASWVQAR</sequence>
<gene>
    <name evidence="1" type="ORF">HDA37_005740</name>
</gene>
<dbReference type="GO" id="GO:0000287">
    <property type="term" value="F:magnesium ion binding"/>
    <property type="evidence" value="ECO:0007669"/>
    <property type="project" value="InterPro"/>
</dbReference>
<comment type="caution">
    <text evidence="1">The sequence shown here is derived from an EMBL/GenBank/DDBJ whole genome shotgun (WGS) entry which is preliminary data.</text>
</comment>
<dbReference type="EMBL" id="JACCCZ010000002">
    <property type="protein sequence ID" value="NYG05386.1"/>
    <property type="molecule type" value="Genomic_DNA"/>
</dbReference>
<proteinExistence type="predicted"/>
<reference evidence="1 2" key="1">
    <citation type="submission" date="2020-07" db="EMBL/GenBank/DDBJ databases">
        <title>Sequencing the genomes of 1000 actinobacteria strains.</title>
        <authorList>
            <person name="Klenk H.-P."/>
        </authorList>
    </citation>
    <scope>NUCLEOTIDE SEQUENCE [LARGE SCALE GENOMIC DNA]</scope>
    <source>
        <strain evidence="1 2">DSM 44749</strain>
    </source>
</reference>
<dbReference type="AlphaFoldDB" id="A0A852WIK3"/>
<dbReference type="SUPFAM" id="SSF142823">
    <property type="entry name" value="ComB-like"/>
    <property type="match status" value="1"/>
</dbReference>
<name>A0A852WIK3_PSEA5</name>
<dbReference type="Proteomes" id="UP000549695">
    <property type="component" value="Unassembled WGS sequence"/>
</dbReference>